<comment type="caution">
    <text evidence="1">The sequence shown here is derived from an EMBL/GenBank/DDBJ whole genome shotgun (WGS) entry which is preliminary data.</text>
</comment>
<sequence length="74" mass="8497">MEKEKQIMYQCWFLILLITPIHCQVAGDYGGLFNYFDDPDHEKIDWAAASTEGDDDEQIAFEIPTPIHDPLPKA</sequence>
<evidence type="ECO:0000313" key="1">
    <source>
        <dbReference type="EMBL" id="KAJ9075992.1"/>
    </source>
</evidence>
<protein>
    <submittedName>
        <fullName evidence="1">Uncharacterized protein</fullName>
    </submittedName>
</protein>
<dbReference type="EMBL" id="QTSX02002338">
    <property type="protein sequence ID" value="KAJ9075992.1"/>
    <property type="molecule type" value="Genomic_DNA"/>
</dbReference>
<proteinExistence type="predicted"/>
<evidence type="ECO:0000313" key="2">
    <source>
        <dbReference type="Proteomes" id="UP001165960"/>
    </source>
</evidence>
<accession>A0ACC2TP22</accession>
<gene>
    <name evidence="1" type="ORF">DSO57_1030414</name>
</gene>
<organism evidence="1 2">
    <name type="scientific">Entomophthora muscae</name>
    <dbReference type="NCBI Taxonomy" id="34485"/>
    <lineage>
        <taxon>Eukaryota</taxon>
        <taxon>Fungi</taxon>
        <taxon>Fungi incertae sedis</taxon>
        <taxon>Zoopagomycota</taxon>
        <taxon>Entomophthoromycotina</taxon>
        <taxon>Entomophthoromycetes</taxon>
        <taxon>Entomophthorales</taxon>
        <taxon>Entomophthoraceae</taxon>
        <taxon>Entomophthora</taxon>
    </lineage>
</organism>
<name>A0ACC2TP22_9FUNG</name>
<keyword evidence="2" id="KW-1185">Reference proteome</keyword>
<dbReference type="Proteomes" id="UP001165960">
    <property type="component" value="Unassembled WGS sequence"/>
</dbReference>
<reference evidence="1" key="1">
    <citation type="submission" date="2022-04" db="EMBL/GenBank/DDBJ databases">
        <title>Genome of the entomopathogenic fungus Entomophthora muscae.</title>
        <authorList>
            <person name="Elya C."/>
            <person name="Lovett B.R."/>
            <person name="Lee E."/>
            <person name="Macias A.M."/>
            <person name="Hajek A.E."/>
            <person name="De Bivort B.L."/>
            <person name="Kasson M.T."/>
            <person name="De Fine Licht H.H."/>
            <person name="Stajich J.E."/>
        </authorList>
    </citation>
    <scope>NUCLEOTIDE SEQUENCE</scope>
    <source>
        <strain evidence="1">Berkeley</strain>
    </source>
</reference>